<dbReference type="AlphaFoldDB" id="A0A0R1XI11"/>
<dbReference type="OrthoDB" id="1707979at2"/>
<organism evidence="2 3">
    <name type="scientific">Schleiferilactobacillus harbinensis DSM 16991</name>
    <dbReference type="NCBI Taxonomy" id="1122147"/>
    <lineage>
        <taxon>Bacteria</taxon>
        <taxon>Bacillati</taxon>
        <taxon>Bacillota</taxon>
        <taxon>Bacilli</taxon>
        <taxon>Lactobacillales</taxon>
        <taxon>Lactobacillaceae</taxon>
        <taxon>Schleiferilactobacillus</taxon>
    </lineage>
</organism>
<sequence length="183" mass="20650">MAFLTTDYSNNTSGNYGPIPQGEYEMVIAAAHEDATKNGSEYLDIQFTVRNDLDAALPETNGKYHNRHVWMPNWKRKATGLYDMNQLQYILEAVGVPEGTPIDTIQDFCNVLYHKPVKVYVKVQHDEYDNTDKNTAAPWSVKPTDYPKLAHTFKEDKDKPATKQSAPAVNPGPTNINDDDLPF</sequence>
<evidence type="ECO:0000313" key="3">
    <source>
        <dbReference type="Proteomes" id="UP000050949"/>
    </source>
</evidence>
<dbReference type="Proteomes" id="UP000050949">
    <property type="component" value="Unassembled WGS sequence"/>
</dbReference>
<dbReference type="Pfam" id="PF05037">
    <property type="entry name" value="DUF669"/>
    <property type="match status" value="1"/>
</dbReference>
<evidence type="ECO:0000256" key="1">
    <source>
        <dbReference type="SAM" id="MobiDB-lite"/>
    </source>
</evidence>
<protein>
    <submittedName>
        <fullName evidence="2">Single stranded binding protein</fullName>
    </submittedName>
</protein>
<feature type="compositionally biased region" description="Basic and acidic residues" evidence="1">
    <location>
        <begin position="152"/>
        <end position="161"/>
    </location>
</feature>
<feature type="compositionally biased region" description="Polar residues" evidence="1">
    <location>
        <begin position="162"/>
        <end position="176"/>
    </location>
</feature>
<dbReference type="InterPro" id="IPR007731">
    <property type="entry name" value="DUF669"/>
</dbReference>
<gene>
    <name evidence="2" type="ORF">FC91_GL000985</name>
</gene>
<dbReference type="RefSeq" id="WP_027828741.1">
    <property type="nucleotide sequence ID" value="NZ_AUEH01000027.1"/>
</dbReference>
<evidence type="ECO:0000313" key="2">
    <source>
        <dbReference type="EMBL" id="KRM29165.1"/>
    </source>
</evidence>
<reference evidence="2 3" key="1">
    <citation type="journal article" date="2015" name="Genome Announc.">
        <title>Expanding the biotechnology potential of lactobacilli through comparative genomics of 213 strains and associated genera.</title>
        <authorList>
            <person name="Sun Z."/>
            <person name="Harris H.M."/>
            <person name="McCann A."/>
            <person name="Guo C."/>
            <person name="Argimon S."/>
            <person name="Zhang W."/>
            <person name="Yang X."/>
            <person name="Jeffery I.B."/>
            <person name="Cooney J.C."/>
            <person name="Kagawa T.F."/>
            <person name="Liu W."/>
            <person name="Song Y."/>
            <person name="Salvetti E."/>
            <person name="Wrobel A."/>
            <person name="Rasinkangas P."/>
            <person name="Parkhill J."/>
            <person name="Rea M.C."/>
            <person name="O'Sullivan O."/>
            <person name="Ritari J."/>
            <person name="Douillard F.P."/>
            <person name="Paul Ross R."/>
            <person name="Yang R."/>
            <person name="Briner A.E."/>
            <person name="Felis G.E."/>
            <person name="de Vos W.M."/>
            <person name="Barrangou R."/>
            <person name="Klaenhammer T.R."/>
            <person name="Caufield P.W."/>
            <person name="Cui Y."/>
            <person name="Zhang H."/>
            <person name="O'Toole P.W."/>
        </authorList>
    </citation>
    <scope>NUCLEOTIDE SEQUENCE [LARGE SCALE GENOMIC DNA]</scope>
    <source>
        <strain evidence="2 3">DSM 16991</strain>
    </source>
</reference>
<proteinExistence type="predicted"/>
<dbReference type="PATRIC" id="fig|1122147.4.peg.1017"/>
<name>A0A0R1XI11_9LACO</name>
<dbReference type="EMBL" id="AZFW01000017">
    <property type="protein sequence ID" value="KRM29165.1"/>
    <property type="molecule type" value="Genomic_DNA"/>
</dbReference>
<dbReference type="eggNOG" id="ENOG5032STT">
    <property type="taxonomic scope" value="Bacteria"/>
</dbReference>
<comment type="caution">
    <text evidence="2">The sequence shown here is derived from an EMBL/GenBank/DDBJ whole genome shotgun (WGS) entry which is preliminary data.</text>
</comment>
<accession>A0A0R1XI11</accession>
<feature type="region of interest" description="Disordered" evidence="1">
    <location>
        <begin position="131"/>
        <end position="183"/>
    </location>
</feature>